<dbReference type="CDD" id="cd08638">
    <property type="entry name" value="DNA_pol_A_theta"/>
    <property type="match status" value="1"/>
</dbReference>
<dbReference type="SUPFAM" id="SSF56672">
    <property type="entry name" value="DNA/RNA polymerases"/>
    <property type="match status" value="1"/>
</dbReference>
<gene>
    <name evidence="8" type="ORF">EDI_083910</name>
</gene>
<dbReference type="Proteomes" id="UP000008076">
    <property type="component" value="Unassembled WGS sequence"/>
</dbReference>
<dbReference type="PROSITE" id="PS00447">
    <property type="entry name" value="DNA_POLYMERASE_A"/>
    <property type="match status" value="1"/>
</dbReference>
<feature type="compositionally biased region" description="Basic and acidic residues" evidence="6">
    <location>
        <begin position="23"/>
        <end position="36"/>
    </location>
</feature>
<evidence type="ECO:0000256" key="6">
    <source>
        <dbReference type="SAM" id="MobiDB-lite"/>
    </source>
</evidence>
<feature type="domain" description="DNA-directed DNA polymerase family A palm" evidence="7">
    <location>
        <begin position="407"/>
        <end position="610"/>
    </location>
</feature>
<comment type="catalytic activity">
    <reaction evidence="5">
        <text>DNA(n) + a 2'-deoxyribonucleoside 5'-triphosphate = DNA(n+1) + diphosphate</text>
        <dbReference type="Rhea" id="RHEA:22508"/>
        <dbReference type="Rhea" id="RHEA-COMP:17339"/>
        <dbReference type="Rhea" id="RHEA-COMP:17340"/>
        <dbReference type="ChEBI" id="CHEBI:33019"/>
        <dbReference type="ChEBI" id="CHEBI:61560"/>
        <dbReference type="ChEBI" id="CHEBI:173112"/>
        <dbReference type="EC" id="2.7.7.7"/>
    </reaction>
</comment>
<dbReference type="InterPro" id="IPR043502">
    <property type="entry name" value="DNA/RNA_pol_sf"/>
</dbReference>
<evidence type="ECO:0000313" key="9">
    <source>
        <dbReference type="Proteomes" id="UP000008076"/>
    </source>
</evidence>
<dbReference type="OrthoDB" id="2320933at2759"/>
<keyword evidence="4" id="KW-0239">DNA-directed DNA polymerase</keyword>
<evidence type="ECO:0000313" key="8">
    <source>
        <dbReference type="EMBL" id="EDR23624.1"/>
    </source>
</evidence>
<dbReference type="eggNOG" id="KOG0950">
    <property type="taxonomic scope" value="Eukaryota"/>
</dbReference>
<dbReference type="InterPro" id="IPR001098">
    <property type="entry name" value="DNA-dir_DNA_pol_A_palm_dom"/>
</dbReference>
<dbReference type="Gene3D" id="3.30.70.370">
    <property type="match status" value="1"/>
</dbReference>
<proteinExistence type="predicted"/>
<organism evidence="9">
    <name type="scientific">Entamoeba dispar (strain ATCC PRA-260 / SAW760)</name>
    <dbReference type="NCBI Taxonomy" id="370354"/>
    <lineage>
        <taxon>Eukaryota</taxon>
        <taxon>Amoebozoa</taxon>
        <taxon>Evosea</taxon>
        <taxon>Archamoebae</taxon>
        <taxon>Mastigamoebida</taxon>
        <taxon>Entamoebidae</taxon>
        <taxon>Entamoeba</taxon>
    </lineage>
</organism>
<accession>B0EPC0</accession>
<evidence type="ECO:0000256" key="3">
    <source>
        <dbReference type="ARBA" id="ARBA00022695"/>
    </source>
</evidence>
<dbReference type="GO" id="GO:0003887">
    <property type="term" value="F:DNA-directed DNA polymerase activity"/>
    <property type="evidence" value="ECO:0007669"/>
    <property type="project" value="UniProtKB-KW"/>
</dbReference>
<keyword evidence="2 8" id="KW-0808">Transferase</keyword>
<dbReference type="Gene3D" id="1.20.1060.10">
    <property type="entry name" value="Taq DNA Polymerase, Chain T, domain 4"/>
    <property type="match status" value="1"/>
</dbReference>
<dbReference type="FunFam" id="1.10.150.20:FF:000070">
    <property type="entry name" value="DNA polymerase I, putative"/>
    <property type="match status" value="1"/>
</dbReference>
<dbReference type="SMART" id="SM00482">
    <property type="entry name" value="POLAc"/>
    <property type="match status" value="1"/>
</dbReference>
<dbReference type="GO" id="GO:0006261">
    <property type="term" value="P:DNA-templated DNA replication"/>
    <property type="evidence" value="ECO:0007669"/>
    <property type="project" value="InterPro"/>
</dbReference>
<feature type="region of interest" description="Disordered" evidence="6">
    <location>
        <begin position="23"/>
        <end position="68"/>
    </location>
</feature>
<dbReference type="PANTHER" id="PTHR10133">
    <property type="entry name" value="DNA POLYMERASE I"/>
    <property type="match status" value="1"/>
</dbReference>
<dbReference type="InterPro" id="IPR002298">
    <property type="entry name" value="DNA_polymerase_A"/>
</dbReference>
<dbReference type="VEuPathDB" id="AmoebaDB:EDI_083910"/>
<reference evidence="9" key="1">
    <citation type="submission" date="2007-12" db="EMBL/GenBank/DDBJ databases">
        <title>Annotation of Entamoeba dispar SAW760.</title>
        <authorList>
            <person name="Lorenzi H."/>
            <person name="Inman J."/>
            <person name="Schobel S."/>
            <person name="Amedeo P."/>
            <person name="Caler E."/>
        </authorList>
    </citation>
    <scope>NUCLEOTIDE SEQUENCE [LARGE SCALE GENOMIC DNA]</scope>
    <source>
        <strain evidence="9">ATCC PRA-260 / SAW760</strain>
    </source>
</reference>
<dbReference type="OMA" id="YTIATEC"/>
<evidence type="ECO:0000259" key="7">
    <source>
        <dbReference type="SMART" id="SM00482"/>
    </source>
</evidence>
<dbReference type="GeneID" id="5885133"/>
<dbReference type="KEGG" id="edi:EDI_083910"/>
<name>B0EPC0_ENTDS</name>
<dbReference type="InterPro" id="IPR019760">
    <property type="entry name" value="DNA-dir_DNA_pol_A_CS"/>
</dbReference>
<dbReference type="GO" id="GO:0097681">
    <property type="term" value="P:double-strand break repair via alternative nonhomologous end joining"/>
    <property type="evidence" value="ECO:0007669"/>
    <property type="project" value="TreeGrafter"/>
</dbReference>
<dbReference type="GO" id="GO:0003677">
    <property type="term" value="F:DNA binding"/>
    <property type="evidence" value="ECO:0007669"/>
    <property type="project" value="InterPro"/>
</dbReference>
<dbReference type="EC" id="2.7.7.7" evidence="1"/>
<dbReference type="AlphaFoldDB" id="B0EPC0"/>
<keyword evidence="3 8" id="KW-0548">Nucleotidyltransferase</keyword>
<evidence type="ECO:0000256" key="2">
    <source>
        <dbReference type="ARBA" id="ARBA00022679"/>
    </source>
</evidence>
<keyword evidence="9" id="KW-1185">Reference proteome</keyword>
<dbReference type="RefSeq" id="XP_001739984.1">
    <property type="nucleotide sequence ID" value="XM_001739932.1"/>
</dbReference>
<evidence type="ECO:0000256" key="1">
    <source>
        <dbReference type="ARBA" id="ARBA00012417"/>
    </source>
</evidence>
<dbReference type="PANTHER" id="PTHR10133:SF62">
    <property type="entry name" value="DNA POLYMERASE THETA"/>
    <property type="match status" value="1"/>
</dbReference>
<dbReference type="PRINTS" id="PR00868">
    <property type="entry name" value="DNAPOLI"/>
</dbReference>
<dbReference type="EMBL" id="DS550224">
    <property type="protein sequence ID" value="EDR23624.1"/>
    <property type="molecule type" value="Genomic_DNA"/>
</dbReference>
<evidence type="ECO:0000256" key="4">
    <source>
        <dbReference type="ARBA" id="ARBA00022932"/>
    </source>
</evidence>
<protein>
    <recommendedName>
        <fullName evidence="1">DNA-directed DNA polymerase</fullName>
        <ecNumber evidence="1">2.7.7.7</ecNumber>
    </recommendedName>
</protein>
<dbReference type="Pfam" id="PF00476">
    <property type="entry name" value="DNA_pol_A"/>
    <property type="match status" value="1"/>
</dbReference>
<sequence length="651" mass="75420">MEKTPRNSVEDLLTLFKDVKDDNKLESEETKKTEKKERRKSLSINVNDEVPEKRKRKSTKQEGTPQPKVGAMLEIQYKHLPDKIDISELKVLIEKIPRMEEKIMFNEKSLEQSIVINCTNNGIHALIGDNYVILNKDLLKEIINSKRLIIVHNLIEEIKNYRNDIKCVLENFNTNNRIFDTYIGASTIDPGSVDGQTFNQICLVYEVIINKSTTEERLKQTRKLALKEVEIMNKYNMIKVFQEQEMIIEGVLIEMNYCNEFKIDDKLLNEQRKVLIEEQNKIEIETKKIIGKTINLSSPEQVKKELIRYNIGIDGVKKKATTDKKILSQSGHPFAKLVLEYRKISKLLSGVIEQIRRCCIKTGDEYFIRTKWSQTAITTGRIQSKNPNLQQIPKQAFSLQQFVVIPRDLFITHNNNTFVAIDYNQIELRILANFTKDHHLIEFFKSNIDIHKLIAAHWLKKNVNDITDGERRKAKTIVYGCIYGIGPFSLADQLHISLDESKTFLESFLDQFPSFKKWKEEIITNASTTGFVHTINNRRRRINNLTDSSDKKTLAESKRIAVNSPIQGTAADIIKMCMIEIFKKIHSTWLGVQLLLNIHDEIVLEVPDHLLDEVCVTLKYLMEHIVQLEVPLVVTVETGKKWGSLHPYNFN</sequence>
<evidence type="ECO:0000256" key="5">
    <source>
        <dbReference type="ARBA" id="ARBA00049244"/>
    </source>
</evidence>
<dbReference type="Gene3D" id="1.10.150.20">
    <property type="entry name" value="5' to 3' exonuclease, C-terminal subdomain"/>
    <property type="match status" value="1"/>
</dbReference>